<evidence type="ECO:0008006" key="8">
    <source>
        <dbReference type="Google" id="ProtNLM"/>
    </source>
</evidence>
<dbReference type="InterPro" id="IPR024738">
    <property type="entry name" value="Hfi1/Tada1"/>
</dbReference>
<dbReference type="Pfam" id="PF12767">
    <property type="entry name" value="SAGA-Tad1"/>
    <property type="match status" value="1"/>
</dbReference>
<reference evidence="6" key="1">
    <citation type="journal article" date="2023" name="Plant Biotechnol. J.">
        <title>Chromosome-level wild Hevea brasiliensis genome provides new tools for genomic-assisted breeding and valuable loci to elevate rubber yield.</title>
        <authorList>
            <person name="Cheng H."/>
            <person name="Song X."/>
            <person name="Hu Y."/>
            <person name="Wu T."/>
            <person name="Yang Q."/>
            <person name="An Z."/>
            <person name="Feng S."/>
            <person name="Deng Z."/>
            <person name="Wu W."/>
            <person name="Zeng X."/>
            <person name="Tu M."/>
            <person name="Wang X."/>
            <person name="Huang H."/>
        </authorList>
    </citation>
    <scope>NUCLEOTIDE SEQUENCE</scope>
    <source>
        <strain evidence="6">MT/VB/25A 57/8</strain>
    </source>
</reference>
<dbReference type="PANTHER" id="PTHR21277">
    <property type="entry name" value="TRANSCRIPTIONAL ADAPTER 1"/>
    <property type="match status" value="1"/>
</dbReference>
<feature type="compositionally biased region" description="Basic and acidic residues" evidence="5">
    <location>
        <begin position="137"/>
        <end position="147"/>
    </location>
</feature>
<comment type="subcellular location">
    <subcellularLocation>
        <location evidence="1">Nucleus</location>
    </subcellularLocation>
</comment>
<feature type="region of interest" description="Disordered" evidence="5">
    <location>
        <begin position="82"/>
        <end position="116"/>
    </location>
</feature>
<sequence length="417" mass="46004">MQPQQSSRIDLVELKTQIVKKVGAERFKKYFHYLNRFLSQKLSKSDFDRSCFRLLGRENLPLHNQLIRSILKNACQAKIPPPVYEAGPTKSAIQIGKGSPGREDGHDQSGSLLPNQNVSIWSNGVLQPMSPRKIRSVMRDRKPRDRPSPLGPTGKVECGSHQPTGADDVGSKIVLDNGELTPFDYQRPVGHLQAVAEQPANEREGLVQWSSEKPTAHSKDQTAFVEDGEEVEQANHSSFSRSPLLAPLGIPFCSASVGGARKAMPAASCGDFINCSDGGVLSSTEMLRKRMEHIAAVQGVGGVSTECANMLNNMLDVYLKKLIKSSVELVGARSPHKSRKQTIHKQQVQGKLINGLWPSNHLHLQSNSGPVEVMHEQRPRCSISLLDFKVAMELNPQQLGEDWPLLLEKICMQAFEG</sequence>
<evidence type="ECO:0000313" key="6">
    <source>
        <dbReference type="EMBL" id="KAJ9184154.1"/>
    </source>
</evidence>
<evidence type="ECO:0000256" key="5">
    <source>
        <dbReference type="SAM" id="MobiDB-lite"/>
    </source>
</evidence>
<dbReference type="CDD" id="cd22933">
    <property type="entry name" value="HFD_HFI1"/>
    <property type="match status" value="1"/>
</dbReference>
<evidence type="ECO:0000256" key="4">
    <source>
        <dbReference type="ARBA" id="ARBA00023242"/>
    </source>
</evidence>
<organism evidence="6 7">
    <name type="scientific">Hevea brasiliensis</name>
    <name type="common">Para rubber tree</name>
    <name type="synonym">Siphonia brasiliensis</name>
    <dbReference type="NCBI Taxonomy" id="3981"/>
    <lineage>
        <taxon>Eukaryota</taxon>
        <taxon>Viridiplantae</taxon>
        <taxon>Streptophyta</taxon>
        <taxon>Embryophyta</taxon>
        <taxon>Tracheophyta</taxon>
        <taxon>Spermatophyta</taxon>
        <taxon>Magnoliopsida</taxon>
        <taxon>eudicotyledons</taxon>
        <taxon>Gunneridae</taxon>
        <taxon>Pentapetalae</taxon>
        <taxon>rosids</taxon>
        <taxon>fabids</taxon>
        <taxon>Malpighiales</taxon>
        <taxon>Euphorbiaceae</taxon>
        <taxon>Crotonoideae</taxon>
        <taxon>Micrandreae</taxon>
        <taxon>Hevea</taxon>
    </lineage>
</organism>
<gene>
    <name evidence="6" type="ORF">P3X46_007924</name>
</gene>
<evidence type="ECO:0000313" key="7">
    <source>
        <dbReference type="Proteomes" id="UP001174677"/>
    </source>
</evidence>
<dbReference type="EMBL" id="JARPOI010000004">
    <property type="protein sequence ID" value="KAJ9184154.1"/>
    <property type="molecule type" value="Genomic_DNA"/>
</dbReference>
<keyword evidence="3" id="KW-0804">Transcription</keyword>
<protein>
    <recommendedName>
        <fullName evidence="8">Transcriptional coactivator Hfi1/Transcriptional adapter 1</fullName>
    </recommendedName>
</protein>
<feature type="region of interest" description="Disordered" evidence="5">
    <location>
        <begin position="131"/>
        <end position="170"/>
    </location>
</feature>
<evidence type="ECO:0000256" key="3">
    <source>
        <dbReference type="ARBA" id="ARBA00023163"/>
    </source>
</evidence>
<name>A0ABQ9MV23_HEVBR</name>
<proteinExistence type="predicted"/>
<keyword evidence="7" id="KW-1185">Reference proteome</keyword>
<accession>A0ABQ9MV23</accession>
<keyword evidence="2" id="KW-0805">Transcription regulation</keyword>
<dbReference type="PANTHER" id="PTHR21277:SF5">
    <property type="entry name" value="TRANSCRIPTIONAL ADAPTER 1"/>
    <property type="match status" value="1"/>
</dbReference>
<keyword evidence="4" id="KW-0539">Nucleus</keyword>
<evidence type="ECO:0000256" key="2">
    <source>
        <dbReference type="ARBA" id="ARBA00023015"/>
    </source>
</evidence>
<dbReference type="Proteomes" id="UP001174677">
    <property type="component" value="Chromosome 4"/>
</dbReference>
<comment type="caution">
    <text evidence="6">The sequence shown here is derived from an EMBL/GenBank/DDBJ whole genome shotgun (WGS) entry which is preliminary data.</text>
</comment>
<evidence type="ECO:0000256" key="1">
    <source>
        <dbReference type="ARBA" id="ARBA00004123"/>
    </source>
</evidence>